<dbReference type="InParanoid" id="F0XL94"/>
<feature type="transmembrane region" description="Helical" evidence="6">
    <location>
        <begin position="367"/>
        <end position="389"/>
    </location>
</feature>
<dbReference type="Proteomes" id="UP000007796">
    <property type="component" value="Unassembled WGS sequence"/>
</dbReference>
<comment type="subcellular location">
    <subcellularLocation>
        <location evidence="1">Membrane</location>
        <topology evidence="1">Multi-pass membrane protein</topology>
    </subcellularLocation>
</comment>
<evidence type="ECO:0000256" key="2">
    <source>
        <dbReference type="ARBA" id="ARBA00022692"/>
    </source>
</evidence>
<evidence type="ECO:0000256" key="3">
    <source>
        <dbReference type="ARBA" id="ARBA00022989"/>
    </source>
</evidence>
<feature type="transmembrane region" description="Helical" evidence="6">
    <location>
        <begin position="298"/>
        <end position="317"/>
    </location>
</feature>
<evidence type="ECO:0000256" key="5">
    <source>
        <dbReference type="SAM" id="MobiDB-lite"/>
    </source>
</evidence>
<feature type="transmembrane region" description="Helical" evidence="6">
    <location>
        <begin position="534"/>
        <end position="553"/>
    </location>
</feature>
<reference evidence="8 9" key="1">
    <citation type="journal article" date="2011" name="Proc. Natl. Acad. Sci. U.S.A.">
        <title>Genome and transcriptome analyses of the mountain pine beetle-fungal symbiont Grosmannia clavigera, a lodgepole pine pathogen.</title>
        <authorList>
            <person name="DiGuistini S."/>
            <person name="Wang Y."/>
            <person name="Liao N.Y."/>
            <person name="Taylor G."/>
            <person name="Tanguay P."/>
            <person name="Feau N."/>
            <person name="Henrissat B."/>
            <person name="Chan S.K."/>
            <person name="Hesse-Orce U."/>
            <person name="Alamouti S.M."/>
            <person name="Tsui C.K.M."/>
            <person name="Docking R.T."/>
            <person name="Levasseur A."/>
            <person name="Haridas S."/>
            <person name="Robertson G."/>
            <person name="Birol I."/>
            <person name="Holt R.A."/>
            <person name="Marra M.A."/>
            <person name="Hamelin R.C."/>
            <person name="Hirst M."/>
            <person name="Jones S.J.M."/>
            <person name="Bohlmann J."/>
            <person name="Breuil C."/>
        </authorList>
    </citation>
    <scope>NUCLEOTIDE SEQUENCE [LARGE SCALE GENOMIC DNA]</scope>
    <source>
        <strain evidence="9">kw1407 / UAMH 11150</strain>
    </source>
</reference>
<dbReference type="eggNOG" id="KOG0254">
    <property type="taxonomic scope" value="Eukaryota"/>
</dbReference>
<feature type="transmembrane region" description="Helical" evidence="6">
    <location>
        <begin position="146"/>
        <end position="164"/>
    </location>
</feature>
<dbReference type="PANTHER" id="PTHR42718:SF41">
    <property type="entry name" value="MFS TRANSPORTER OF UNKOWN SPECIFICITY (AFU_ORTHOLOGUE AFUA_5G09940)-RELATED"/>
    <property type="match status" value="1"/>
</dbReference>
<dbReference type="SUPFAM" id="SSF103473">
    <property type="entry name" value="MFS general substrate transporter"/>
    <property type="match status" value="1"/>
</dbReference>
<accession>F0XL94</accession>
<feature type="transmembrane region" description="Helical" evidence="6">
    <location>
        <begin position="457"/>
        <end position="482"/>
    </location>
</feature>
<dbReference type="PROSITE" id="PS50850">
    <property type="entry name" value="MFS"/>
    <property type="match status" value="1"/>
</dbReference>
<feature type="compositionally biased region" description="Polar residues" evidence="5">
    <location>
        <begin position="10"/>
        <end position="24"/>
    </location>
</feature>
<feature type="transmembrane region" description="Helical" evidence="6">
    <location>
        <begin position="432"/>
        <end position="451"/>
    </location>
</feature>
<dbReference type="InterPro" id="IPR020846">
    <property type="entry name" value="MFS_dom"/>
</dbReference>
<dbReference type="InterPro" id="IPR011701">
    <property type="entry name" value="MFS"/>
</dbReference>
<feature type="transmembrane region" description="Helical" evidence="6">
    <location>
        <begin position="176"/>
        <end position="199"/>
    </location>
</feature>
<feature type="transmembrane region" description="Helical" evidence="6">
    <location>
        <begin position="494"/>
        <end position="514"/>
    </location>
</feature>
<dbReference type="GeneID" id="25979847"/>
<dbReference type="HOGENOM" id="CLU_000960_27_4_1"/>
<feature type="transmembrane region" description="Helical" evidence="6">
    <location>
        <begin position="265"/>
        <end position="286"/>
    </location>
</feature>
<evidence type="ECO:0000313" key="9">
    <source>
        <dbReference type="Proteomes" id="UP000007796"/>
    </source>
</evidence>
<evidence type="ECO:0000313" key="8">
    <source>
        <dbReference type="EMBL" id="EFX01474.1"/>
    </source>
</evidence>
<organism evidence="9">
    <name type="scientific">Grosmannia clavigera (strain kw1407 / UAMH 11150)</name>
    <name type="common">Blue stain fungus</name>
    <name type="synonym">Graphiocladiella clavigera</name>
    <dbReference type="NCBI Taxonomy" id="655863"/>
    <lineage>
        <taxon>Eukaryota</taxon>
        <taxon>Fungi</taxon>
        <taxon>Dikarya</taxon>
        <taxon>Ascomycota</taxon>
        <taxon>Pezizomycotina</taxon>
        <taxon>Sordariomycetes</taxon>
        <taxon>Sordariomycetidae</taxon>
        <taxon>Ophiostomatales</taxon>
        <taxon>Ophiostomataceae</taxon>
        <taxon>Leptographium</taxon>
    </lineage>
</organism>
<gene>
    <name evidence="8" type="ORF">CMQ_6416</name>
</gene>
<feature type="region of interest" description="Disordered" evidence="5">
    <location>
        <begin position="1"/>
        <end position="37"/>
    </location>
</feature>
<feature type="domain" description="Major facilitator superfamily (MFS) profile" evidence="7">
    <location>
        <begin position="108"/>
        <end position="557"/>
    </location>
</feature>
<dbReference type="EMBL" id="GL629794">
    <property type="protein sequence ID" value="EFX01474.1"/>
    <property type="molecule type" value="Genomic_DNA"/>
</dbReference>
<evidence type="ECO:0000259" key="7">
    <source>
        <dbReference type="PROSITE" id="PS50850"/>
    </source>
</evidence>
<evidence type="ECO:0000256" key="6">
    <source>
        <dbReference type="SAM" id="Phobius"/>
    </source>
</evidence>
<dbReference type="OrthoDB" id="440755at2759"/>
<dbReference type="GO" id="GO:0016020">
    <property type="term" value="C:membrane"/>
    <property type="evidence" value="ECO:0007669"/>
    <property type="project" value="UniProtKB-SubCell"/>
</dbReference>
<feature type="transmembrane region" description="Helical" evidence="6">
    <location>
        <begin position="205"/>
        <end position="226"/>
    </location>
</feature>
<keyword evidence="9" id="KW-1185">Reference proteome</keyword>
<protein>
    <submittedName>
        <fullName evidence="8">Major facilitator superfamily transporter</fullName>
    </submittedName>
</protein>
<keyword evidence="2 6" id="KW-0812">Transmembrane</keyword>
<keyword evidence="4 6" id="KW-0472">Membrane</keyword>
<feature type="transmembrane region" description="Helical" evidence="6">
    <location>
        <begin position="106"/>
        <end position="134"/>
    </location>
</feature>
<dbReference type="GO" id="GO:0022857">
    <property type="term" value="F:transmembrane transporter activity"/>
    <property type="evidence" value="ECO:0007669"/>
    <property type="project" value="InterPro"/>
</dbReference>
<dbReference type="PANTHER" id="PTHR42718">
    <property type="entry name" value="MAJOR FACILITATOR SUPERFAMILY MULTIDRUG TRANSPORTER MFSC"/>
    <property type="match status" value="1"/>
</dbReference>
<keyword evidence="3 6" id="KW-1133">Transmembrane helix</keyword>
<dbReference type="RefSeq" id="XP_014170956.1">
    <property type="nucleotide sequence ID" value="XM_014315481.1"/>
</dbReference>
<dbReference type="Gene3D" id="1.20.1250.20">
    <property type="entry name" value="MFS general substrate transporter like domains"/>
    <property type="match status" value="2"/>
</dbReference>
<feature type="transmembrane region" description="Helical" evidence="6">
    <location>
        <begin position="329"/>
        <end position="347"/>
    </location>
</feature>
<dbReference type="AlphaFoldDB" id="F0XL94"/>
<dbReference type="STRING" id="655863.F0XL94"/>
<proteinExistence type="predicted"/>
<evidence type="ECO:0000256" key="4">
    <source>
        <dbReference type="ARBA" id="ARBA00023136"/>
    </source>
</evidence>
<sequence length="589" mass="62638">MSAAMEPLQRKTTVTVVPETQASQDIPPEDGKDGRSDLAKTLSKTAMAEAIVRIRTTPFDPEKDVPSSVASPASTLFLPAEEGPEPAAETGPTATSMPALSVQRQLAITGCIIMSSFVQYMSNFLTLGAGYWFADKLVGDASPAGSIWMVSAYSLTQSSVVLIGGRLGTIYGHQRLLLAGLALMTIMSLANGFCTHYIAFVIVRAFTGLGGGLLMPNAVALIAVTVPPGRNRNISMGFFGAAAPVGGWIGGLVAGLFIRYSTWPWLFYFMAIVTFAVFSALVLLLPKNEEIFDEGGKIDYIGAVLGLGGLAVFNIVWTQAPSVGWQQASEIVLLILSVALFAGFILWEHRFASDPIMPLSIFRAPTFSALICVNLLTYMSFGISLWYLIAWQQLIRGLSVLDFVVHWLPFCLSALAAVGIAAFLIPRLAAQYIMAIGIVAVMASNLLLATMPVRQSYWAQTFVGTLLSGVCPDFVYVAAQIIASNSVSRHQQGLAGSLIGTLNLYGNSLGLGPAGTIQSQVAKHSGDLASYRAALYFGVGLAAIALVVDLAYVRMPRDRREGWSDSDKEVLRDAAAAAAASAPASDTRV</sequence>
<evidence type="ECO:0000256" key="1">
    <source>
        <dbReference type="ARBA" id="ARBA00004141"/>
    </source>
</evidence>
<dbReference type="Pfam" id="PF07690">
    <property type="entry name" value="MFS_1"/>
    <property type="match status" value="1"/>
</dbReference>
<feature type="transmembrane region" description="Helical" evidence="6">
    <location>
        <begin position="238"/>
        <end position="259"/>
    </location>
</feature>
<name>F0XL94_GROCL</name>
<feature type="transmembrane region" description="Helical" evidence="6">
    <location>
        <begin position="404"/>
        <end position="425"/>
    </location>
</feature>
<dbReference type="InterPro" id="IPR036259">
    <property type="entry name" value="MFS_trans_sf"/>
</dbReference>